<feature type="chain" id="PRO_5032396339" description="Cyclin-dependent kinase 2 homolog" evidence="16">
    <location>
        <begin position="25"/>
        <end position="398"/>
    </location>
</feature>
<dbReference type="GO" id="GO:0007165">
    <property type="term" value="P:signal transduction"/>
    <property type="evidence" value="ECO:0007669"/>
    <property type="project" value="TreeGrafter"/>
</dbReference>
<keyword evidence="7 14" id="KW-0067">ATP-binding</keyword>
<dbReference type="GO" id="GO:0000082">
    <property type="term" value="P:G1/S transition of mitotic cell cycle"/>
    <property type="evidence" value="ECO:0007669"/>
    <property type="project" value="TreeGrafter"/>
</dbReference>
<dbReference type="PROSITE" id="PS00107">
    <property type="entry name" value="PROTEIN_KINASE_ATP"/>
    <property type="match status" value="1"/>
</dbReference>
<dbReference type="Gene3D" id="1.10.510.10">
    <property type="entry name" value="Transferase(Phosphotransferase) domain 1"/>
    <property type="match status" value="1"/>
</dbReference>
<organism evidence="18 19">
    <name type="scientific">Polarella glacialis</name>
    <name type="common">Dinoflagellate</name>
    <dbReference type="NCBI Taxonomy" id="89957"/>
    <lineage>
        <taxon>Eukaryota</taxon>
        <taxon>Sar</taxon>
        <taxon>Alveolata</taxon>
        <taxon>Dinophyceae</taxon>
        <taxon>Suessiales</taxon>
        <taxon>Suessiaceae</taxon>
        <taxon>Polarella</taxon>
    </lineage>
</organism>
<dbReference type="InterPro" id="IPR025197">
    <property type="entry name" value="DUF4116"/>
</dbReference>
<dbReference type="Pfam" id="PF00069">
    <property type="entry name" value="Pkinase"/>
    <property type="match status" value="1"/>
</dbReference>
<sequence length="398" mass="44196">MRALQRLKKSAGSFLAPLLLRLLAHPHADVQLLVARVLSNLPKDQAGESWQQMLNSRMLALGAVTVNGLCLELLNEEFRTDREVVQTAVFQEGAAMQFAPETLRRDLAFVLTVVSQSPSALEFVDKELVASHTGLSAVRSGEAIGLCGDYILMEEIGKGVYGSVTRARHTVSGEVVAIKKLHYDPEAWMDGVPAHALREVSLLRDFHHSNIVELKDILEISLQDFRLVFEYLPNDLHMVLRNFRRKGELMPIAQVQNYTACLMAGIFACHSRSLIHRDLKPQNVLVGHDGNLQIADFGLARVLASPLRCYTLDIVTLWYRAPEILLGAQRYGYEVDMWSVGCVISEMATGKPVFGGDSEIGTIFKIFALLGTPNENLWPEGTTLDHFKSRFPKFSGAG</sequence>
<comment type="subunit">
    <text evidence="8">May form a complex composed of at least the catalytic subunit CRK2 and a cyclin.</text>
</comment>
<reference evidence="18" key="1">
    <citation type="submission" date="2021-02" db="EMBL/GenBank/DDBJ databases">
        <authorList>
            <person name="Dougan E. K."/>
            <person name="Rhodes N."/>
            <person name="Thang M."/>
            <person name="Chan C."/>
        </authorList>
    </citation>
    <scope>NUCLEOTIDE SEQUENCE</scope>
</reference>
<comment type="caution">
    <text evidence="18">The sequence shown here is derived from an EMBL/GenBank/DDBJ whole genome shotgun (WGS) entry which is preliminary data.</text>
</comment>
<dbReference type="FunFam" id="1.10.510.10:FF:000624">
    <property type="entry name" value="Mitogen-activated protein kinase"/>
    <property type="match status" value="1"/>
</dbReference>
<dbReference type="EMBL" id="CAJNNW010006835">
    <property type="protein sequence ID" value="CAE8648659.1"/>
    <property type="molecule type" value="Genomic_DNA"/>
</dbReference>
<accession>A0A813ID69</accession>
<dbReference type="Gene3D" id="3.30.200.20">
    <property type="entry name" value="Phosphorylase Kinase, domain 1"/>
    <property type="match status" value="1"/>
</dbReference>
<dbReference type="InterPro" id="IPR050108">
    <property type="entry name" value="CDK"/>
</dbReference>
<name>A0A813ID69_POLGL</name>
<dbReference type="GO" id="GO:0010468">
    <property type="term" value="P:regulation of gene expression"/>
    <property type="evidence" value="ECO:0007669"/>
    <property type="project" value="TreeGrafter"/>
</dbReference>
<evidence type="ECO:0000256" key="14">
    <source>
        <dbReference type="PROSITE-ProRule" id="PRU10141"/>
    </source>
</evidence>
<feature type="non-terminal residue" evidence="18">
    <location>
        <position position="398"/>
    </location>
</feature>
<evidence type="ECO:0000256" key="4">
    <source>
        <dbReference type="ARBA" id="ARBA00022679"/>
    </source>
</evidence>
<dbReference type="GO" id="GO:0000307">
    <property type="term" value="C:cyclin-dependent protein kinase holoenzyme complex"/>
    <property type="evidence" value="ECO:0007669"/>
    <property type="project" value="TreeGrafter"/>
</dbReference>
<dbReference type="PROSITE" id="PS00108">
    <property type="entry name" value="PROTEIN_KINASE_ST"/>
    <property type="match status" value="1"/>
</dbReference>
<dbReference type="PANTHER" id="PTHR24056">
    <property type="entry name" value="CELL DIVISION PROTEIN KINASE"/>
    <property type="match status" value="1"/>
</dbReference>
<dbReference type="InterPro" id="IPR011009">
    <property type="entry name" value="Kinase-like_dom_sf"/>
</dbReference>
<evidence type="ECO:0000256" key="3">
    <source>
        <dbReference type="ARBA" id="ARBA00022527"/>
    </source>
</evidence>
<evidence type="ECO:0000256" key="2">
    <source>
        <dbReference type="ARBA" id="ARBA00012425"/>
    </source>
</evidence>
<evidence type="ECO:0000256" key="6">
    <source>
        <dbReference type="ARBA" id="ARBA00022777"/>
    </source>
</evidence>
<dbReference type="GO" id="GO:0030332">
    <property type="term" value="F:cyclin binding"/>
    <property type="evidence" value="ECO:0007669"/>
    <property type="project" value="TreeGrafter"/>
</dbReference>
<dbReference type="Pfam" id="PF13475">
    <property type="entry name" value="DUF4116"/>
    <property type="match status" value="1"/>
</dbReference>
<evidence type="ECO:0000259" key="17">
    <source>
        <dbReference type="PROSITE" id="PS50011"/>
    </source>
</evidence>
<dbReference type="InterPro" id="IPR017441">
    <property type="entry name" value="Protein_kinase_ATP_BS"/>
</dbReference>
<evidence type="ECO:0000256" key="15">
    <source>
        <dbReference type="RuleBase" id="RU000304"/>
    </source>
</evidence>
<evidence type="ECO:0000256" key="7">
    <source>
        <dbReference type="ARBA" id="ARBA00022840"/>
    </source>
</evidence>
<evidence type="ECO:0000256" key="13">
    <source>
        <dbReference type="ARBA" id="ARBA00048367"/>
    </source>
</evidence>
<evidence type="ECO:0000256" key="10">
    <source>
        <dbReference type="ARBA" id="ARBA00041902"/>
    </source>
</evidence>
<evidence type="ECO:0000256" key="1">
    <source>
        <dbReference type="ARBA" id="ARBA00006485"/>
    </source>
</evidence>
<dbReference type="Proteomes" id="UP000626109">
    <property type="component" value="Unassembled WGS sequence"/>
</dbReference>
<comment type="catalytic activity">
    <reaction evidence="12">
        <text>L-threonyl-[protein] + ATP = O-phospho-L-threonyl-[protein] + ADP + H(+)</text>
        <dbReference type="Rhea" id="RHEA:46608"/>
        <dbReference type="Rhea" id="RHEA-COMP:11060"/>
        <dbReference type="Rhea" id="RHEA-COMP:11605"/>
        <dbReference type="ChEBI" id="CHEBI:15378"/>
        <dbReference type="ChEBI" id="CHEBI:30013"/>
        <dbReference type="ChEBI" id="CHEBI:30616"/>
        <dbReference type="ChEBI" id="CHEBI:61977"/>
        <dbReference type="ChEBI" id="CHEBI:456216"/>
        <dbReference type="EC" id="2.7.11.22"/>
    </reaction>
</comment>
<dbReference type="EC" id="2.7.11.22" evidence="2"/>
<dbReference type="GO" id="GO:0010389">
    <property type="term" value="P:regulation of G2/M transition of mitotic cell cycle"/>
    <property type="evidence" value="ECO:0007669"/>
    <property type="project" value="TreeGrafter"/>
</dbReference>
<proteinExistence type="inferred from homology"/>
<evidence type="ECO:0000313" key="19">
    <source>
        <dbReference type="Proteomes" id="UP000626109"/>
    </source>
</evidence>
<dbReference type="SUPFAM" id="SSF56112">
    <property type="entry name" value="Protein kinase-like (PK-like)"/>
    <property type="match status" value="1"/>
</dbReference>
<dbReference type="GO" id="GO:0004693">
    <property type="term" value="F:cyclin-dependent protein serine/threonine kinase activity"/>
    <property type="evidence" value="ECO:0007669"/>
    <property type="project" value="UniProtKB-EC"/>
</dbReference>
<comment type="similarity">
    <text evidence="1">Belongs to the protein kinase superfamily. CMGC Ser/Thr protein kinase family. CDC2/CDKX subfamily.</text>
</comment>
<feature type="binding site" evidence="14">
    <location>
        <position position="180"/>
    </location>
    <ligand>
        <name>ATP</name>
        <dbReference type="ChEBI" id="CHEBI:30616"/>
    </ligand>
</feature>
<keyword evidence="4" id="KW-0808">Transferase</keyword>
<dbReference type="PROSITE" id="PS50011">
    <property type="entry name" value="PROTEIN_KINASE_DOM"/>
    <property type="match status" value="1"/>
</dbReference>
<keyword evidence="5 14" id="KW-0547">Nucleotide-binding</keyword>
<dbReference type="InterPro" id="IPR008271">
    <property type="entry name" value="Ser/Thr_kinase_AS"/>
</dbReference>
<dbReference type="PANTHER" id="PTHR24056:SF254">
    <property type="entry name" value="CYCLIN-DEPENDENT KINASE 2"/>
    <property type="match status" value="1"/>
</dbReference>
<dbReference type="GO" id="GO:0005524">
    <property type="term" value="F:ATP binding"/>
    <property type="evidence" value="ECO:0007669"/>
    <property type="project" value="UniProtKB-UniRule"/>
</dbReference>
<comment type="catalytic activity">
    <reaction evidence="13">
        <text>L-seryl-[protein] + ATP = O-phospho-L-seryl-[protein] + ADP + H(+)</text>
        <dbReference type="Rhea" id="RHEA:17989"/>
        <dbReference type="Rhea" id="RHEA-COMP:9863"/>
        <dbReference type="Rhea" id="RHEA-COMP:11604"/>
        <dbReference type="ChEBI" id="CHEBI:15378"/>
        <dbReference type="ChEBI" id="CHEBI:29999"/>
        <dbReference type="ChEBI" id="CHEBI:30616"/>
        <dbReference type="ChEBI" id="CHEBI:83421"/>
        <dbReference type="ChEBI" id="CHEBI:456216"/>
        <dbReference type="EC" id="2.7.11.22"/>
    </reaction>
</comment>
<dbReference type="SMART" id="SM00220">
    <property type="entry name" value="S_TKc"/>
    <property type="match status" value="1"/>
</dbReference>
<evidence type="ECO:0000256" key="5">
    <source>
        <dbReference type="ARBA" id="ARBA00022741"/>
    </source>
</evidence>
<evidence type="ECO:0000256" key="12">
    <source>
        <dbReference type="ARBA" id="ARBA00047811"/>
    </source>
</evidence>
<dbReference type="InterPro" id="IPR000719">
    <property type="entry name" value="Prot_kinase_dom"/>
</dbReference>
<evidence type="ECO:0000256" key="11">
    <source>
        <dbReference type="ARBA" id="ARBA00042858"/>
    </source>
</evidence>
<dbReference type="GO" id="GO:0005634">
    <property type="term" value="C:nucleus"/>
    <property type="evidence" value="ECO:0007669"/>
    <property type="project" value="TreeGrafter"/>
</dbReference>
<evidence type="ECO:0000313" key="18">
    <source>
        <dbReference type="EMBL" id="CAE8648659.1"/>
    </source>
</evidence>
<dbReference type="AlphaFoldDB" id="A0A813ID69"/>
<keyword evidence="6" id="KW-0418">Kinase</keyword>
<evidence type="ECO:0000256" key="8">
    <source>
        <dbReference type="ARBA" id="ARBA00038543"/>
    </source>
</evidence>
<evidence type="ECO:0000256" key="9">
    <source>
        <dbReference type="ARBA" id="ARBA00039612"/>
    </source>
</evidence>
<dbReference type="GO" id="GO:0005737">
    <property type="term" value="C:cytoplasm"/>
    <property type="evidence" value="ECO:0007669"/>
    <property type="project" value="TreeGrafter"/>
</dbReference>
<gene>
    <name evidence="18" type="ORF">PGLA2088_LOCUS6752</name>
</gene>
<keyword evidence="3 15" id="KW-0723">Serine/threonine-protein kinase</keyword>
<protein>
    <recommendedName>
        <fullName evidence="9">Cyclin-dependent kinase 2 homolog</fullName>
        <ecNumber evidence="2">2.7.11.22</ecNumber>
    </recommendedName>
    <alternativeName>
        <fullName evidence="10">Cell division control protein 2 homolog</fullName>
    </alternativeName>
    <alternativeName>
        <fullName evidence="11">cdc2-related kinase 2</fullName>
    </alternativeName>
</protein>
<keyword evidence="16" id="KW-0732">Signal</keyword>
<feature type="signal peptide" evidence="16">
    <location>
        <begin position="1"/>
        <end position="24"/>
    </location>
</feature>
<evidence type="ECO:0000256" key="16">
    <source>
        <dbReference type="SAM" id="SignalP"/>
    </source>
</evidence>
<feature type="domain" description="Protein kinase" evidence="17">
    <location>
        <begin position="150"/>
        <end position="398"/>
    </location>
</feature>